<reference evidence="4 5" key="1">
    <citation type="submission" date="2018-02" db="EMBL/GenBank/DDBJ databases">
        <title>Comparative genomes isolates from brazilian mangrove.</title>
        <authorList>
            <person name="Araujo J.E."/>
            <person name="Taketani R.G."/>
            <person name="Silva M.C.P."/>
            <person name="Loureco M.V."/>
            <person name="Andreote F.D."/>
        </authorList>
    </citation>
    <scope>NUCLEOTIDE SEQUENCE [LARGE SCALE GENOMIC DNA]</scope>
    <source>
        <strain evidence="2 5">NAP PRIS-MGV</strain>
        <strain evidence="3 4">Nap-Phe MGV</strain>
    </source>
</reference>
<gene>
    <name evidence="3" type="ORF">C5Y93_30820</name>
    <name evidence="2" type="ORF">C5Y98_29020</name>
</gene>
<dbReference type="Proteomes" id="UP000239388">
    <property type="component" value="Unassembled WGS sequence"/>
</dbReference>
<protein>
    <submittedName>
        <fullName evidence="2">Uncharacterized protein</fullName>
    </submittedName>
</protein>
<evidence type="ECO:0000256" key="1">
    <source>
        <dbReference type="SAM" id="MobiDB-lite"/>
    </source>
</evidence>
<feature type="region of interest" description="Disordered" evidence="1">
    <location>
        <begin position="50"/>
        <end position="72"/>
    </location>
</feature>
<comment type="caution">
    <text evidence="2">The sequence shown here is derived from an EMBL/GenBank/DDBJ whole genome shotgun (WGS) entry which is preliminary data.</text>
</comment>
<dbReference type="EMBL" id="PUHZ01000026">
    <property type="protein sequence ID" value="PQO41504.1"/>
    <property type="molecule type" value="Genomic_DNA"/>
</dbReference>
<dbReference type="AlphaFoldDB" id="A0A2S8F3X2"/>
<proteinExistence type="predicted"/>
<sequence length="72" mass="7785">MVFVWELLRTQRRRQAKGACDRGRARAGSVAESAKTDQAVAVSASRARLAQAPSGRALQDEKRDELSDAVAS</sequence>
<dbReference type="EMBL" id="PUIB01000029">
    <property type="protein sequence ID" value="PQO26817.1"/>
    <property type="molecule type" value="Genomic_DNA"/>
</dbReference>
<name>A0A2S8F3X2_9BACT</name>
<feature type="region of interest" description="Disordered" evidence="1">
    <location>
        <begin position="16"/>
        <end position="37"/>
    </location>
</feature>
<evidence type="ECO:0000313" key="2">
    <source>
        <dbReference type="EMBL" id="PQO26817.1"/>
    </source>
</evidence>
<organism evidence="2 5">
    <name type="scientific">Blastopirellula marina</name>
    <dbReference type="NCBI Taxonomy" id="124"/>
    <lineage>
        <taxon>Bacteria</taxon>
        <taxon>Pseudomonadati</taxon>
        <taxon>Planctomycetota</taxon>
        <taxon>Planctomycetia</taxon>
        <taxon>Pirellulales</taxon>
        <taxon>Pirellulaceae</taxon>
        <taxon>Blastopirellula</taxon>
    </lineage>
</organism>
<accession>A0A2S8F3X2</accession>
<evidence type="ECO:0000313" key="4">
    <source>
        <dbReference type="Proteomes" id="UP000237819"/>
    </source>
</evidence>
<dbReference type="Proteomes" id="UP000237819">
    <property type="component" value="Unassembled WGS sequence"/>
</dbReference>
<evidence type="ECO:0000313" key="5">
    <source>
        <dbReference type="Proteomes" id="UP000239388"/>
    </source>
</evidence>
<evidence type="ECO:0000313" key="3">
    <source>
        <dbReference type="EMBL" id="PQO41504.1"/>
    </source>
</evidence>